<feature type="coiled-coil region" evidence="1">
    <location>
        <begin position="410"/>
        <end position="437"/>
    </location>
</feature>
<feature type="region of interest" description="Disordered" evidence="2">
    <location>
        <begin position="214"/>
        <end position="236"/>
    </location>
</feature>
<accession>A0A2K9YCY1</accession>
<organism evidence="3">
    <name type="scientific">Cladonia uncialis subsp. uncialis</name>
    <dbReference type="NCBI Taxonomy" id="180999"/>
    <lineage>
        <taxon>Eukaryota</taxon>
        <taxon>Fungi</taxon>
        <taxon>Dikarya</taxon>
        <taxon>Ascomycota</taxon>
        <taxon>Pezizomycotina</taxon>
        <taxon>Lecanoromycetes</taxon>
        <taxon>OSLEUM clade</taxon>
        <taxon>Lecanoromycetidae</taxon>
        <taxon>Lecanorales</taxon>
        <taxon>Lecanorineae</taxon>
        <taxon>Cladoniaceae</taxon>
        <taxon>Cladonia</taxon>
    </lineage>
</organism>
<evidence type="ECO:0000256" key="1">
    <source>
        <dbReference type="SAM" id="Coils"/>
    </source>
</evidence>
<reference evidence="3" key="1">
    <citation type="submission" date="2017-12" db="EMBL/GenBank/DDBJ databases">
        <title>Genome Sequencing Reveals a Rich Biosynthetic Potential.</title>
        <authorList>
            <person name="Bertrand R.L."/>
            <person name="Abdel-Hameed M.E."/>
            <person name="Sorensen J.L."/>
        </authorList>
    </citation>
    <scope>NUCLEOTIDE SEQUENCE</scope>
</reference>
<name>A0A2K9YCY1_CLAUC</name>
<evidence type="ECO:0000313" key="3">
    <source>
        <dbReference type="EMBL" id="AUW30703.1"/>
    </source>
</evidence>
<feature type="region of interest" description="Disordered" evidence="2">
    <location>
        <begin position="574"/>
        <end position="600"/>
    </location>
</feature>
<protein>
    <recommendedName>
        <fullName evidence="4">Fungal N-terminal domain-containing protein</fullName>
    </recommendedName>
</protein>
<keyword evidence="1" id="KW-0175">Coiled coil</keyword>
<feature type="compositionally biased region" description="Polar residues" evidence="2">
    <location>
        <begin position="587"/>
        <end position="600"/>
    </location>
</feature>
<dbReference type="AlphaFoldDB" id="A0A2K9YCY1"/>
<evidence type="ECO:0000256" key="2">
    <source>
        <dbReference type="SAM" id="MobiDB-lite"/>
    </source>
</evidence>
<evidence type="ECO:0008006" key="4">
    <source>
        <dbReference type="Google" id="ProtNLM"/>
    </source>
</evidence>
<proteinExistence type="predicted"/>
<sequence>MEAIAAISSIAGILSLLGQAIDNTTKLRDFLSEISSASETAGQLLHDLDSLLQTLDAVNSLVKLLPLEFKNSNVVSLHLRVEAYTKDVFNWFRVAKDIRPAQNGAKAWFKKLWIATNIKSVREIRDALDRHKQTISLDLTILGRTLDISTVAHIKEVERGTAASLSMIEEQNSILERIEAYTETGMQNSTASARSLHSIATSLSRLESLASSAARSSLGQKRREVGSPRAKSWSGSKRVDSGYYSIRRRSGSSTMCKRVSSASAGDVPPGPRISDGKFSMLQDGCISEASWESQSLAGEAPEDENECLVEFEHTPDANPEPCTPIVKDKQPLGLNLQTDRSLHEQYRLFHKFTQRFTEALYPPDVIEYIYLIQLIKDYENKVNVLNLLHFGSNTHELVLLLPDRPVESDLYVLRQERDALQNRLKTLRDDMQILRMRCISEGYALYDIDHRFGLLETTNTGIMAEERDPNSNLVQPTLQAASEILAYEVRKTNSRLLGTWSSNRDRVNRWLLHCLQADDTQAQLHKSILAEPPADDKHWARQLLGHWYWDEAATGGELQLSLSVGAVHSHTAESNAFDNDMPRSDIHSSNQQPLRSPLVS</sequence>
<dbReference type="EMBL" id="MG777469">
    <property type="protein sequence ID" value="AUW30703.1"/>
    <property type="molecule type" value="Genomic_DNA"/>
</dbReference>